<evidence type="ECO:0000256" key="3">
    <source>
        <dbReference type="ARBA" id="ARBA00023098"/>
    </source>
</evidence>
<dbReference type="Pfam" id="PF02893">
    <property type="entry name" value="GRAM"/>
    <property type="match status" value="1"/>
</dbReference>
<dbReference type="InterPro" id="IPR030564">
    <property type="entry name" value="Myotubularin"/>
</dbReference>
<dbReference type="SUPFAM" id="SSF50729">
    <property type="entry name" value="PH domain-like"/>
    <property type="match status" value="1"/>
</dbReference>
<dbReference type="PANTHER" id="PTHR10807">
    <property type="entry name" value="MYOTUBULARIN-RELATED"/>
    <property type="match status" value="1"/>
</dbReference>
<protein>
    <recommendedName>
        <fullName evidence="2">phosphatidylinositol-3,5-bisphosphate 3-phosphatase</fullName>
        <ecNumber evidence="2">3.1.3.95</ecNumber>
    </recommendedName>
</protein>
<keyword evidence="3" id="KW-0443">Lipid metabolism</keyword>
<evidence type="ECO:0000259" key="7">
    <source>
        <dbReference type="PROSITE" id="PS51339"/>
    </source>
</evidence>
<evidence type="ECO:0000256" key="2">
    <source>
        <dbReference type="ARBA" id="ARBA00012903"/>
    </source>
</evidence>
<name>A0A914BX20_9BILA</name>
<dbReference type="CDD" id="cd14507">
    <property type="entry name" value="PTP-MTM-like"/>
    <property type="match status" value="1"/>
</dbReference>
<evidence type="ECO:0000256" key="4">
    <source>
        <dbReference type="PIRSR" id="PIRSR630564-1"/>
    </source>
</evidence>
<dbReference type="GO" id="GO:0005737">
    <property type="term" value="C:cytoplasm"/>
    <property type="evidence" value="ECO:0007669"/>
    <property type="project" value="TreeGrafter"/>
</dbReference>
<keyword evidence="8" id="KW-1185">Reference proteome</keyword>
<evidence type="ECO:0000313" key="8">
    <source>
        <dbReference type="Proteomes" id="UP000887540"/>
    </source>
</evidence>
<dbReference type="InterPro" id="IPR011993">
    <property type="entry name" value="PH-like_dom_sf"/>
</dbReference>
<dbReference type="Gene3D" id="2.30.29.30">
    <property type="entry name" value="Pleckstrin-homology domain (PH domain)/Phosphotyrosine-binding domain (PTB)"/>
    <property type="match status" value="1"/>
</dbReference>
<dbReference type="GO" id="GO:0004438">
    <property type="term" value="F:phosphatidylinositol-3-phosphate phosphatase activity"/>
    <property type="evidence" value="ECO:0007669"/>
    <property type="project" value="TreeGrafter"/>
</dbReference>
<evidence type="ECO:0000256" key="6">
    <source>
        <dbReference type="SAM" id="MobiDB-lite"/>
    </source>
</evidence>
<dbReference type="Pfam" id="PF06602">
    <property type="entry name" value="Myotub-related"/>
    <property type="match status" value="1"/>
</dbReference>
<dbReference type="PROSITE" id="PS00383">
    <property type="entry name" value="TYR_PHOSPHATASE_1"/>
    <property type="match status" value="1"/>
</dbReference>
<dbReference type="WBParaSite" id="ACRNAN_Path_1191.g4647.t2">
    <property type="protein sequence ID" value="ACRNAN_Path_1191.g4647.t2"/>
    <property type="gene ID" value="ACRNAN_Path_1191.g4647"/>
</dbReference>
<accession>A0A914BX20</accession>
<evidence type="ECO:0000256" key="1">
    <source>
        <dbReference type="ARBA" id="ARBA00007471"/>
    </source>
</evidence>
<dbReference type="Proteomes" id="UP000887540">
    <property type="component" value="Unplaced"/>
</dbReference>
<dbReference type="AlphaFoldDB" id="A0A914BX20"/>
<feature type="region of interest" description="Disordered" evidence="6">
    <location>
        <begin position="520"/>
        <end position="543"/>
    </location>
</feature>
<dbReference type="SUPFAM" id="SSF52799">
    <property type="entry name" value="(Phosphotyrosine protein) phosphatases II"/>
    <property type="match status" value="1"/>
</dbReference>
<feature type="compositionally biased region" description="Basic and acidic residues" evidence="6">
    <location>
        <begin position="520"/>
        <end position="533"/>
    </location>
</feature>
<dbReference type="PROSITE" id="PS51339">
    <property type="entry name" value="PPASE_MYOTUBULARIN"/>
    <property type="match status" value="1"/>
</dbReference>
<reference evidence="9" key="1">
    <citation type="submission" date="2022-11" db="UniProtKB">
        <authorList>
            <consortium name="WormBaseParasite"/>
        </authorList>
    </citation>
    <scope>IDENTIFICATION</scope>
</reference>
<feature type="binding site" evidence="5">
    <location>
        <begin position="312"/>
        <end position="318"/>
    </location>
    <ligand>
        <name>substrate</name>
    </ligand>
</feature>
<dbReference type="InterPro" id="IPR016130">
    <property type="entry name" value="Tyr_Pase_AS"/>
</dbReference>
<comment type="similarity">
    <text evidence="1">Belongs to the protein-tyrosine phosphatase family. Non-receptor class myotubularin subfamily.</text>
</comment>
<evidence type="ECO:0000313" key="9">
    <source>
        <dbReference type="WBParaSite" id="ACRNAN_Path_1191.g4647.t2"/>
    </source>
</evidence>
<proteinExistence type="inferred from homology"/>
<organism evidence="8 9">
    <name type="scientific">Acrobeloides nanus</name>
    <dbReference type="NCBI Taxonomy" id="290746"/>
    <lineage>
        <taxon>Eukaryota</taxon>
        <taxon>Metazoa</taxon>
        <taxon>Ecdysozoa</taxon>
        <taxon>Nematoda</taxon>
        <taxon>Chromadorea</taxon>
        <taxon>Rhabditida</taxon>
        <taxon>Tylenchina</taxon>
        <taxon>Cephalobomorpha</taxon>
        <taxon>Cephaloboidea</taxon>
        <taxon>Cephalobidae</taxon>
        <taxon>Acrobeloides</taxon>
    </lineage>
</organism>
<dbReference type="InterPro" id="IPR029021">
    <property type="entry name" value="Prot-tyrosine_phosphatase-like"/>
</dbReference>
<dbReference type="InterPro" id="IPR010569">
    <property type="entry name" value="Myotubularin-like_Pase_dom"/>
</dbReference>
<dbReference type="PANTHER" id="PTHR10807:SF128">
    <property type="entry name" value="PHOSPHATIDYLINOSITOL-3,5-BISPHOSPHATE 3-PHOSPHATASE"/>
    <property type="match status" value="1"/>
</dbReference>
<dbReference type="GO" id="GO:0052629">
    <property type="term" value="F:phosphatidylinositol-3,5-bisphosphate 3-phosphatase activity"/>
    <property type="evidence" value="ECO:0007669"/>
    <property type="project" value="UniProtKB-EC"/>
</dbReference>
<sequence length="543" mass="63597">MKEQQLGYLSPDGKIFGRVYITNFRLRFESTEQASNKNSDFHFDVTLGSISKVEKVGYAIVGRGEDTYGLNITCKDLRSIRFPFFATVYKENFSKDGWDLYDPYKEFNRMKLPNALWEISNLNRPYDFAPTYPAVLGIPKAAFDEKDFLKRVSEFRSKQRIPVLSWYNPETAAAIVRSAQPMAGIKSKKSPDDERYLRMIIDANPQNSHSQILPIYDARPVVNAQVNRVTSGGGYEEDYQYCKLEFLDIQNIHVVRDSLRKLKEACSMIDHKNFKKNRDDTKWLAHIQTILDGAWRIALDVQHKNLSVLVHCSDGWDRTAQLTSLAMLMLDPYYRTIEGFAVLIEKEWCSFGHKFAHRIGHGEDKHGDGERSPIFVQFIDCVWQLFNEFTSNFEFNVRFLKTILDELYACRFGTFLYNNEKERNDLKVKRNTVSLWSYVFQHRSHFINSKYDHIENFQRCEMLKNNKVQLCNKLWTEYYCRYNVKVISPESIEPNDNNITIPQVVGSKLQKQLIIELNNRQDKYSSNKPERPPPPRYLHVTHL</sequence>
<feature type="active site" description="Phosphocysteine intermediate" evidence="4">
    <location>
        <position position="312"/>
    </location>
</feature>
<evidence type="ECO:0000256" key="5">
    <source>
        <dbReference type="PIRSR" id="PIRSR630564-2"/>
    </source>
</evidence>
<dbReference type="EC" id="3.1.3.95" evidence="2"/>
<feature type="binding site" evidence="5">
    <location>
        <begin position="251"/>
        <end position="252"/>
    </location>
    <ligand>
        <name>substrate</name>
    </ligand>
</feature>
<dbReference type="GO" id="GO:0046856">
    <property type="term" value="P:phosphatidylinositol dephosphorylation"/>
    <property type="evidence" value="ECO:0007669"/>
    <property type="project" value="TreeGrafter"/>
</dbReference>
<feature type="domain" description="Myotubularin phosphatase" evidence="7">
    <location>
        <begin position="97"/>
        <end position="479"/>
    </location>
</feature>
<dbReference type="GO" id="GO:0016020">
    <property type="term" value="C:membrane"/>
    <property type="evidence" value="ECO:0007669"/>
    <property type="project" value="TreeGrafter"/>
</dbReference>
<dbReference type="InterPro" id="IPR004182">
    <property type="entry name" value="GRAM"/>
</dbReference>